<evidence type="ECO:0000256" key="4">
    <source>
        <dbReference type="ARBA" id="ARBA00022837"/>
    </source>
</evidence>
<sequence length="198" mass="22113">MQTNVGFHAEIFVLHPNNGRGSVRGDVDDLGESSAALGTKVGLMQAPPEQGTQGGASPGYEYLDHPADIQLHAWGPSEKEVFEQLAVAMFGYITEDITTVDPTEEREVQVEGHDIYSLLYAFLDEWLFQFNGDLFLARQVEIDDLDLTHFRIRSKGRGEIFTRGKHPSGTEIKAVTYSNMRVVRGEDRLMHGYVVVDI</sequence>
<dbReference type="SUPFAM" id="SSF69819">
    <property type="entry name" value="MTH1598-like"/>
    <property type="match status" value="1"/>
</dbReference>
<feature type="domain" description="Archease" evidence="5">
    <location>
        <begin position="60"/>
        <end position="198"/>
    </location>
</feature>
<keyword evidence="3" id="KW-0479">Metal-binding</keyword>
<dbReference type="Proteomes" id="UP001141327">
    <property type="component" value="Unassembled WGS sequence"/>
</dbReference>
<name>A0ABQ8UVE3_9EUKA</name>
<keyword evidence="2" id="KW-0819">tRNA processing</keyword>
<accession>A0ABQ8UVE3</accession>
<reference evidence="6" key="1">
    <citation type="journal article" date="2022" name="bioRxiv">
        <title>Genomics of Preaxostyla Flagellates Illuminates Evolutionary Transitions and the Path Towards Mitochondrial Loss.</title>
        <authorList>
            <person name="Novak L.V.F."/>
            <person name="Treitli S.C."/>
            <person name="Pyrih J."/>
            <person name="Halakuc P."/>
            <person name="Pipaliya S.V."/>
            <person name="Vacek V."/>
            <person name="Brzon O."/>
            <person name="Soukal P."/>
            <person name="Eme L."/>
            <person name="Dacks J.B."/>
            <person name="Karnkowska A."/>
            <person name="Elias M."/>
            <person name="Hampl V."/>
        </authorList>
    </citation>
    <scope>NUCLEOTIDE SEQUENCE</scope>
    <source>
        <strain evidence="6">RCP-MX</strain>
    </source>
</reference>
<dbReference type="InterPro" id="IPR002804">
    <property type="entry name" value="Archease"/>
</dbReference>
<evidence type="ECO:0000256" key="3">
    <source>
        <dbReference type="ARBA" id="ARBA00022723"/>
    </source>
</evidence>
<evidence type="ECO:0000259" key="5">
    <source>
        <dbReference type="Pfam" id="PF01951"/>
    </source>
</evidence>
<evidence type="ECO:0000313" key="7">
    <source>
        <dbReference type="Proteomes" id="UP001141327"/>
    </source>
</evidence>
<dbReference type="InterPro" id="IPR036820">
    <property type="entry name" value="Archease_dom_sf"/>
</dbReference>
<gene>
    <name evidence="6" type="ORF">PAPYR_1061</name>
</gene>
<keyword evidence="7" id="KW-1185">Reference proteome</keyword>
<protein>
    <recommendedName>
        <fullName evidence="5">Archease domain-containing protein</fullName>
    </recommendedName>
</protein>
<dbReference type="EMBL" id="JAPMOS010000003">
    <property type="protein sequence ID" value="KAJ4462426.1"/>
    <property type="molecule type" value="Genomic_DNA"/>
</dbReference>
<evidence type="ECO:0000256" key="1">
    <source>
        <dbReference type="ARBA" id="ARBA00007963"/>
    </source>
</evidence>
<proteinExistence type="inferred from homology"/>
<evidence type="ECO:0000313" key="6">
    <source>
        <dbReference type="EMBL" id="KAJ4462426.1"/>
    </source>
</evidence>
<keyword evidence="4" id="KW-0106">Calcium</keyword>
<dbReference type="PANTHER" id="PTHR12682:SF11">
    <property type="entry name" value="PROTEIN ARCHEASE"/>
    <property type="match status" value="1"/>
</dbReference>
<comment type="similarity">
    <text evidence="1">Belongs to the archease family.</text>
</comment>
<organism evidence="6 7">
    <name type="scientific">Paratrimastix pyriformis</name>
    <dbReference type="NCBI Taxonomy" id="342808"/>
    <lineage>
        <taxon>Eukaryota</taxon>
        <taxon>Metamonada</taxon>
        <taxon>Preaxostyla</taxon>
        <taxon>Paratrimastigidae</taxon>
        <taxon>Paratrimastix</taxon>
    </lineage>
</organism>
<dbReference type="PANTHER" id="PTHR12682">
    <property type="entry name" value="ARCHEASE"/>
    <property type="match status" value="1"/>
</dbReference>
<evidence type="ECO:0000256" key="2">
    <source>
        <dbReference type="ARBA" id="ARBA00022694"/>
    </source>
</evidence>
<dbReference type="Gene3D" id="3.55.10.10">
    <property type="entry name" value="Archease domain"/>
    <property type="match status" value="1"/>
</dbReference>
<dbReference type="InterPro" id="IPR023572">
    <property type="entry name" value="Archease_dom"/>
</dbReference>
<dbReference type="Pfam" id="PF01951">
    <property type="entry name" value="Archease"/>
    <property type="match status" value="1"/>
</dbReference>
<comment type="caution">
    <text evidence="6">The sequence shown here is derived from an EMBL/GenBank/DDBJ whole genome shotgun (WGS) entry which is preliminary data.</text>
</comment>